<dbReference type="Pfam" id="PF02770">
    <property type="entry name" value="Acyl-CoA_dh_M"/>
    <property type="match status" value="1"/>
</dbReference>
<dbReference type="Proteomes" id="UP000564496">
    <property type="component" value="Unassembled WGS sequence"/>
</dbReference>
<comment type="similarity">
    <text evidence="2 6">Belongs to the acyl-CoA dehydrogenase family.</text>
</comment>
<feature type="domain" description="Acyl-CoA oxidase/dehydrogenase middle" evidence="8">
    <location>
        <begin position="136"/>
        <end position="228"/>
    </location>
</feature>
<keyword evidence="11" id="KW-1185">Reference proteome</keyword>
<dbReference type="PANTHER" id="PTHR43292:SF3">
    <property type="entry name" value="ACYL-COA DEHYDROGENASE FADE29"/>
    <property type="match status" value="1"/>
</dbReference>
<evidence type="ECO:0000256" key="5">
    <source>
        <dbReference type="ARBA" id="ARBA00023002"/>
    </source>
</evidence>
<evidence type="ECO:0008006" key="12">
    <source>
        <dbReference type="Google" id="ProtNLM"/>
    </source>
</evidence>
<dbReference type="Gene3D" id="1.20.140.10">
    <property type="entry name" value="Butyryl-CoA Dehydrogenase, subunit A, domain 3"/>
    <property type="match status" value="1"/>
</dbReference>
<keyword evidence="3 6" id="KW-0285">Flavoprotein</keyword>
<dbReference type="InterPro" id="IPR013786">
    <property type="entry name" value="AcylCoA_DH/ox_N"/>
</dbReference>
<dbReference type="InterPro" id="IPR046373">
    <property type="entry name" value="Acyl-CoA_Oxase/DH_mid-dom_sf"/>
</dbReference>
<dbReference type="Gene3D" id="1.10.540.10">
    <property type="entry name" value="Acyl-CoA dehydrogenase/oxidase, N-terminal domain"/>
    <property type="match status" value="1"/>
</dbReference>
<proteinExistence type="inferred from homology"/>
<dbReference type="PANTHER" id="PTHR43292">
    <property type="entry name" value="ACYL-COA DEHYDROGENASE"/>
    <property type="match status" value="1"/>
</dbReference>
<feature type="domain" description="Acyl-CoA dehydrogenase/oxidase N-terminal" evidence="9">
    <location>
        <begin position="42"/>
        <end position="129"/>
    </location>
</feature>
<accession>A0A7Z0ISQ8</accession>
<dbReference type="InterPro" id="IPR037069">
    <property type="entry name" value="AcylCoA_DH/ox_N_sf"/>
</dbReference>
<keyword evidence="5 6" id="KW-0560">Oxidoreductase</keyword>
<dbReference type="InterPro" id="IPR006091">
    <property type="entry name" value="Acyl-CoA_Oxase/DH_mid-dom"/>
</dbReference>
<evidence type="ECO:0000256" key="4">
    <source>
        <dbReference type="ARBA" id="ARBA00022827"/>
    </source>
</evidence>
<evidence type="ECO:0000259" key="9">
    <source>
        <dbReference type="Pfam" id="PF02771"/>
    </source>
</evidence>
<dbReference type="RefSeq" id="WP_179658698.1">
    <property type="nucleotide sequence ID" value="NZ_JACBZR010000001.1"/>
</dbReference>
<name>A0A7Z0ISQ8_9ACTN</name>
<protein>
    <recommendedName>
        <fullName evidence="12">Acyl-CoA dehydrogenase</fullName>
    </recommendedName>
</protein>
<dbReference type="SUPFAM" id="SSF47203">
    <property type="entry name" value="Acyl-CoA dehydrogenase C-terminal domain-like"/>
    <property type="match status" value="1"/>
</dbReference>
<organism evidence="10 11">
    <name type="scientific">Nocardioides panzhihuensis</name>
    <dbReference type="NCBI Taxonomy" id="860243"/>
    <lineage>
        <taxon>Bacteria</taxon>
        <taxon>Bacillati</taxon>
        <taxon>Actinomycetota</taxon>
        <taxon>Actinomycetes</taxon>
        <taxon>Propionibacteriales</taxon>
        <taxon>Nocardioidaceae</taxon>
        <taxon>Nocardioides</taxon>
    </lineage>
</organism>
<dbReference type="SUPFAM" id="SSF56645">
    <property type="entry name" value="Acyl-CoA dehydrogenase NM domain-like"/>
    <property type="match status" value="1"/>
</dbReference>
<dbReference type="InterPro" id="IPR009075">
    <property type="entry name" value="AcylCo_DH/oxidase_C"/>
</dbReference>
<evidence type="ECO:0000256" key="1">
    <source>
        <dbReference type="ARBA" id="ARBA00001974"/>
    </source>
</evidence>
<evidence type="ECO:0000313" key="11">
    <source>
        <dbReference type="Proteomes" id="UP000564496"/>
    </source>
</evidence>
<evidence type="ECO:0000259" key="7">
    <source>
        <dbReference type="Pfam" id="PF00441"/>
    </source>
</evidence>
<evidence type="ECO:0000256" key="6">
    <source>
        <dbReference type="RuleBase" id="RU362125"/>
    </source>
</evidence>
<dbReference type="EMBL" id="JACBZR010000001">
    <property type="protein sequence ID" value="NYI78364.1"/>
    <property type="molecule type" value="Genomic_DNA"/>
</dbReference>
<dbReference type="GO" id="GO:0005886">
    <property type="term" value="C:plasma membrane"/>
    <property type="evidence" value="ECO:0007669"/>
    <property type="project" value="TreeGrafter"/>
</dbReference>
<dbReference type="GO" id="GO:0016627">
    <property type="term" value="F:oxidoreductase activity, acting on the CH-CH group of donors"/>
    <property type="evidence" value="ECO:0007669"/>
    <property type="project" value="InterPro"/>
</dbReference>
<keyword evidence="4 6" id="KW-0274">FAD</keyword>
<dbReference type="Pfam" id="PF00441">
    <property type="entry name" value="Acyl-CoA_dh_1"/>
    <property type="match status" value="1"/>
</dbReference>
<feature type="domain" description="Acyl-CoA dehydrogenase/oxidase C-terminal" evidence="7">
    <location>
        <begin position="241"/>
        <end position="385"/>
    </location>
</feature>
<dbReference type="InterPro" id="IPR036250">
    <property type="entry name" value="AcylCo_DH-like_C"/>
</dbReference>
<comment type="cofactor">
    <cofactor evidence="1 6">
        <name>FAD</name>
        <dbReference type="ChEBI" id="CHEBI:57692"/>
    </cofactor>
</comment>
<evidence type="ECO:0000256" key="3">
    <source>
        <dbReference type="ARBA" id="ARBA00022630"/>
    </source>
</evidence>
<sequence>MIPETAADLVADHRAYAAALRAHLAPPRQEADRFAGWRGVRHRTTEEQCAADAGLMGELHAGGWNRVGWPAEAGGLGGDVRHRAVLYDELIAAGLAIPLPSLVLEVLGPTLARFAPALAAELLPRALAGLEWWGQGFSEPEAGSDLAGLRCRASRDGDAYVVSGQKLWTSLGATASRFICLVRTGTVESRHRGLSMIVIDRDSPGVSVRPVAIASGRNELAEIFFDDVRVSADRLVGPEDGGWGVAMYLMQFERSMYPWQVAAAGLGRLRDLVGTVRGSEVPDGLTTRIGEVYADLVTLRARSAQTIRRLAAGEPVGPEAAVDKIATARAETGLHDLARELLGTDFVLGGSVRHEEWREEWWYSRSATILGGSAEVQRTVLADHVLRLPKEMAS</sequence>
<gene>
    <name evidence="10" type="ORF">BJ988_003012</name>
</gene>
<dbReference type="InterPro" id="IPR052161">
    <property type="entry name" value="Mycobact_Acyl-CoA_DH"/>
</dbReference>
<dbReference type="GO" id="GO:0050660">
    <property type="term" value="F:flavin adenine dinucleotide binding"/>
    <property type="evidence" value="ECO:0007669"/>
    <property type="project" value="InterPro"/>
</dbReference>
<dbReference type="Gene3D" id="2.40.110.10">
    <property type="entry name" value="Butyryl-CoA Dehydrogenase, subunit A, domain 2"/>
    <property type="match status" value="1"/>
</dbReference>
<dbReference type="Pfam" id="PF02771">
    <property type="entry name" value="Acyl-CoA_dh_N"/>
    <property type="match status" value="1"/>
</dbReference>
<dbReference type="InterPro" id="IPR009100">
    <property type="entry name" value="AcylCoA_DH/oxidase_NM_dom_sf"/>
</dbReference>
<comment type="caution">
    <text evidence="10">The sequence shown here is derived from an EMBL/GenBank/DDBJ whole genome shotgun (WGS) entry which is preliminary data.</text>
</comment>
<evidence type="ECO:0000256" key="2">
    <source>
        <dbReference type="ARBA" id="ARBA00009347"/>
    </source>
</evidence>
<reference evidence="10 11" key="1">
    <citation type="submission" date="2020-07" db="EMBL/GenBank/DDBJ databases">
        <title>Sequencing the genomes of 1000 actinobacteria strains.</title>
        <authorList>
            <person name="Klenk H.-P."/>
        </authorList>
    </citation>
    <scope>NUCLEOTIDE SEQUENCE [LARGE SCALE GENOMIC DNA]</scope>
    <source>
        <strain evidence="10 11">DSM 26487</strain>
    </source>
</reference>
<evidence type="ECO:0000313" key="10">
    <source>
        <dbReference type="EMBL" id="NYI78364.1"/>
    </source>
</evidence>
<dbReference type="AlphaFoldDB" id="A0A7Z0ISQ8"/>
<evidence type="ECO:0000259" key="8">
    <source>
        <dbReference type="Pfam" id="PF02770"/>
    </source>
</evidence>